<dbReference type="Gene3D" id="1.10.10.60">
    <property type="entry name" value="Homeodomain-like"/>
    <property type="match status" value="2"/>
</dbReference>
<evidence type="ECO:0000256" key="2">
    <source>
        <dbReference type="ARBA" id="ARBA00023125"/>
    </source>
</evidence>
<protein>
    <submittedName>
        <fullName evidence="5">AraC family transcriptional regulator</fullName>
    </submittedName>
</protein>
<accession>A0ABT1SWC8</accession>
<dbReference type="Proteomes" id="UP001204376">
    <property type="component" value="Unassembled WGS sequence"/>
</dbReference>
<gene>
    <name evidence="5" type="ORF">NPE20_00475</name>
</gene>
<dbReference type="InterPro" id="IPR037923">
    <property type="entry name" value="HTH-like"/>
</dbReference>
<keyword evidence="6" id="KW-1185">Reference proteome</keyword>
<dbReference type="InterPro" id="IPR020449">
    <property type="entry name" value="Tscrpt_reg_AraC-type_HTH"/>
</dbReference>
<dbReference type="PROSITE" id="PS00041">
    <property type="entry name" value="HTH_ARAC_FAMILY_1"/>
    <property type="match status" value="1"/>
</dbReference>
<evidence type="ECO:0000256" key="1">
    <source>
        <dbReference type="ARBA" id="ARBA00023015"/>
    </source>
</evidence>
<dbReference type="PANTHER" id="PTHR43280">
    <property type="entry name" value="ARAC-FAMILY TRANSCRIPTIONAL REGULATOR"/>
    <property type="match status" value="1"/>
</dbReference>
<reference evidence="5 6" key="1">
    <citation type="submission" date="2022-07" db="EMBL/GenBank/DDBJ databases">
        <title>Mucilaginibacter sp. JC4.</title>
        <authorList>
            <person name="Le V."/>
            <person name="Ko S.-R."/>
            <person name="Ahn C.-Y."/>
            <person name="Oh H.-M."/>
        </authorList>
    </citation>
    <scope>NUCLEOTIDE SEQUENCE [LARGE SCALE GENOMIC DNA]</scope>
    <source>
        <strain evidence="5 6">JC4</strain>
    </source>
</reference>
<organism evidence="5 6">
    <name type="scientific">Mucilaginibacter aquariorum</name>
    <dbReference type="NCBI Taxonomy" id="2967225"/>
    <lineage>
        <taxon>Bacteria</taxon>
        <taxon>Pseudomonadati</taxon>
        <taxon>Bacteroidota</taxon>
        <taxon>Sphingobacteriia</taxon>
        <taxon>Sphingobacteriales</taxon>
        <taxon>Sphingobacteriaceae</taxon>
        <taxon>Mucilaginibacter</taxon>
    </lineage>
</organism>
<dbReference type="SUPFAM" id="SSF46689">
    <property type="entry name" value="Homeodomain-like"/>
    <property type="match status" value="2"/>
</dbReference>
<evidence type="ECO:0000313" key="6">
    <source>
        <dbReference type="Proteomes" id="UP001204376"/>
    </source>
</evidence>
<keyword evidence="3" id="KW-0804">Transcription</keyword>
<dbReference type="EMBL" id="JANHOH010000001">
    <property type="protein sequence ID" value="MCQ6956406.1"/>
    <property type="molecule type" value="Genomic_DNA"/>
</dbReference>
<dbReference type="PANTHER" id="PTHR43280:SF30">
    <property type="entry name" value="MMSAB OPERON REGULATORY PROTEIN"/>
    <property type="match status" value="1"/>
</dbReference>
<dbReference type="PRINTS" id="PR00032">
    <property type="entry name" value="HTHARAC"/>
</dbReference>
<evidence type="ECO:0000313" key="5">
    <source>
        <dbReference type="EMBL" id="MCQ6956406.1"/>
    </source>
</evidence>
<dbReference type="SMART" id="SM00342">
    <property type="entry name" value="HTH_ARAC"/>
    <property type="match status" value="1"/>
</dbReference>
<evidence type="ECO:0000259" key="4">
    <source>
        <dbReference type="PROSITE" id="PS01124"/>
    </source>
</evidence>
<evidence type="ECO:0000256" key="3">
    <source>
        <dbReference type="ARBA" id="ARBA00023163"/>
    </source>
</evidence>
<name>A0ABT1SWC8_9SPHI</name>
<comment type="caution">
    <text evidence="5">The sequence shown here is derived from an EMBL/GenBank/DDBJ whole genome shotgun (WGS) entry which is preliminary data.</text>
</comment>
<dbReference type="Pfam" id="PF02311">
    <property type="entry name" value="AraC_binding"/>
    <property type="match status" value="1"/>
</dbReference>
<dbReference type="Gene3D" id="2.60.120.280">
    <property type="entry name" value="Regulatory protein AraC"/>
    <property type="match status" value="1"/>
</dbReference>
<proteinExistence type="predicted"/>
<dbReference type="InterPro" id="IPR009057">
    <property type="entry name" value="Homeodomain-like_sf"/>
</dbReference>
<dbReference type="PROSITE" id="PS01124">
    <property type="entry name" value="HTH_ARAC_FAMILY_2"/>
    <property type="match status" value="1"/>
</dbReference>
<keyword evidence="2" id="KW-0238">DNA-binding</keyword>
<keyword evidence="1" id="KW-0805">Transcription regulation</keyword>
<dbReference type="InterPro" id="IPR018060">
    <property type="entry name" value="HTH_AraC"/>
</dbReference>
<dbReference type="Pfam" id="PF12833">
    <property type="entry name" value="HTH_18"/>
    <property type="match status" value="1"/>
</dbReference>
<dbReference type="SUPFAM" id="SSF51215">
    <property type="entry name" value="Regulatory protein AraC"/>
    <property type="match status" value="1"/>
</dbReference>
<dbReference type="InterPro" id="IPR003313">
    <property type="entry name" value="AraC-bd"/>
</dbReference>
<feature type="domain" description="HTH araC/xylS-type" evidence="4">
    <location>
        <begin position="199"/>
        <end position="297"/>
    </location>
</feature>
<dbReference type="InterPro" id="IPR018062">
    <property type="entry name" value="HTH_AraC-typ_CS"/>
</dbReference>
<sequence length="305" mass="34956">MIFIWLTMINYRKYLNVNDQDRKWDFYINTIGSASVSPNKDYPNNRAHPVDHILTWDKGRILNGYYIVFISRGEGVLETARTESATIKAGTCFFLFPGIWHRYKPNARSGWEEYWVGFNGNFPTGLVNSGILNPDNPFVEVGLNEDLLSLFHLLIKTVSSVEPGYQQIATGITLQMLGIINAASKYRSLSITSESRLMSKAKFMLQETIDRPVNMEEFVRELPMGYSKFRKLFKSKCGISPNQYHLNLRLDKAKEMMITTNLSVNEIADQTGFDSIFYFSRVFKKKTGLSPRNFREDQSSVSSAN</sequence>